<accession>A0A9N8DXP7</accession>
<gene>
    <name evidence="3" type="ORF">SEMRO_351_G123900.1</name>
</gene>
<keyword evidence="2" id="KW-0812">Transmembrane</keyword>
<feature type="compositionally biased region" description="Low complexity" evidence="1">
    <location>
        <begin position="372"/>
        <end position="388"/>
    </location>
</feature>
<sequence>MRVSPSDQYHLQVSPFQITRRKKSTPFPFVIIIAICLGTSSLLLQHVQATNDAGLQWLAKQREDKHTVETPSGLMYKRKIKKPRGTHHPSFDAYCKIQLEISRVLDHNGTTELVESTTAEGGGQPITLRPEDSSLPVIREALQSMVEGDWWELYVPSHLGYQHGDNKNNKNKATTTNHDDNNDAAALLVELELQEISHGDLLPAGEVHRCFFQIQWNAAERIYFFQPNSECDERDQTYIQKVSRWDSRSSKADAETARLRNMLAKENVKQELGFWMRRRMHILKQFLKEEMRICTLIQDGAYMEDCNAQEQEYVKKVDAWEDTKVAEEIERLVHMDQTTTTSLEPTLASWVRRRIRILNQMQSVKSKRHSVDNNNNNSDNNTADDTGNQETHHQHEEL</sequence>
<protein>
    <submittedName>
        <fullName evidence="3">Uncharacterized protein</fullName>
    </submittedName>
</protein>
<name>A0A9N8DXP7_9STRA</name>
<dbReference type="GO" id="GO:0003755">
    <property type="term" value="F:peptidyl-prolyl cis-trans isomerase activity"/>
    <property type="evidence" value="ECO:0007669"/>
    <property type="project" value="InterPro"/>
</dbReference>
<keyword evidence="4" id="KW-1185">Reference proteome</keyword>
<evidence type="ECO:0000313" key="4">
    <source>
        <dbReference type="Proteomes" id="UP001153069"/>
    </source>
</evidence>
<organism evidence="3 4">
    <name type="scientific">Seminavis robusta</name>
    <dbReference type="NCBI Taxonomy" id="568900"/>
    <lineage>
        <taxon>Eukaryota</taxon>
        <taxon>Sar</taxon>
        <taxon>Stramenopiles</taxon>
        <taxon>Ochrophyta</taxon>
        <taxon>Bacillariophyta</taxon>
        <taxon>Bacillariophyceae</taxon>
        <taxon>Bacillariophycidae</taxon>
        <taxon>Naviculales</taxon>
        <taxon>Naviculaceae</taxon>
        <taxon>Seminavis</taxon>
    </lineage>
</organism>
<dbReference type="Proteomes" id="UP001153069">
    <property type="component" value="Unassembled WGS sequence"/>
</dbReference>
<dbReference type="Gene3D" id="3.10.50.40">
    <property type="match status" value="1"/>
</dbReference>
<feature type="transmembrane region" description="Helical" evidence="2">
    <location>
        <begin position="27"/>
        <end position="44"/>
    </location>
</feature>
<dbReference type="SUPFAM" id="SSF54534">
    <property type="entry name" value="FKBP-like"/>
    <property type="match status" value="1"/>
</dbReference>
<dbReference type="OrthoDB" id="1902587at2759"/>
<reference evidence="3" key="1">
    <citation type="submission" date="2020-06" db="EMBL/GenBank/DDBJ databases">
        <authorList>
            <consortium name="Plant Systems Biology data submission"/>
        </authorList>
    </citation>
    <scope>NUCLEOTIDE SEQUENCE</scope>
    <source>
        <strain evidence="3">D6</strain>
    </source>
</reference>
<keyword evidence="2" id="KW-0472">Membrane</keyword>
<comment type="caution">
    <text evidence="3">The sequence shown here is derived from an EMBL/GenBank/DDBJ whole genome shotgun (WGS) entry which is preliminary data.</text>
</comment>
<evidence type="ECO:0000256" key="2">
    <source>
        <dbReference type="SAM" id="Phobius"/>
    </source>
</evidence>
<evidence type="ECO:0000256" key="1">
    <source>
        <dbReference type="SAM" id="MobiDB-lite"/>
    </source>
</evidence>
<feature type="region of interest" description="Disordered" evidence="1">
    <location>
        <begin position="362"/>
        <end position="398"/>
    </location>
</feature>
<keyword evidence="2" id="KW-1133">Transmembrane helix</keyword>
<dbReference type="AlphaFoldDB" id="A0A9N8DXP7"/>
<proteinExistence type="predicted"/>
<dbReference type="InterPro" id="IPR046357">
    <property type="entry name" value="PPIase_dom_sf"/>
</dbReference>
<dbReference type="EMBL" id="CAICTM010000350">
    <property type="protein sequence ID" value="CAB9508535.1"/>
    <property type="molecule type" value="Genomic_DNA"/>
</dbReference>
<evidence type="ECO:0000313" key="3">
    <source>
        <dbReference type="EMBL" id="CAB9508535.1"/>
    </source>
</evidence>